<dbReference type="EMBL" id="BMAO01015816">
    <property type="protein sequence ID" value="GFR04497.1"/>
    <property type="molecule type" value="Genomic_DNA"/>
</dbReference>
<accession>A0A8X6LDH2</accession>
<dbReference type="PANTHER" id="PTHR21421:SF29">
    <property type="entry name" value="GUSTATORY RECEPTOR 5A FOR TREHALOSE-RELATED"/>
    <property type="match status" value="1"/>
</dbReference>
<evidence type="ECO:0000256" key="2">
    <source>
        <dbReference type="ARBA" id="ARBA00022692"/>
    </source>
</evidence>
<evidence type="ECO:0000256" key="4">
    <source>
        <dbReference type="ARBA" id="ARBA00023136"/>
    </source>
</evidence>
<dbReference type="GO" id="GO:0007606">
    <property type="term" value="P:sensory perception of chemical stimulus"/>
    <property type="evidence" value="ECO:0007669"/>
    <property type="project" value="TreeGrafter"/>
</dbReference>
<feature type="transmembrane region" description="Helical" evidence="6">
    <location>
        <begin position="146"/>
        <end position="177"/>
    </location>
</feature>
<dbReference type="GO" id="GO:0016020">
    <property type="term" value="C:membrane"/>
    <property type="evidence" value="ECO:0007669"/>
    <property type="project" value="UniProtKB-SubCell"/>
</dbReference>
<dbReference type="OrthoDB" id="5800391at2759"/>
<gene>
    <name evidence="7" type="primary">AVEN_31144_1</name>
    <name evidence="7" type="ORF">TNCT_38851</name>
</gene>
<evidence type="ECO:0000256" key="6">
    <source>
        <dbReference type="SAM" id="Phobius"/>
    </source>
</evidence>
<keyword evidence="5" id="KW-0675">Receptor</keyword>
<sequence length="369" mass="42249">MGLPVTPQSLWSNAKRLSFKVKIWCTMLTTIKTLLFVMSALNVYRVIPTLSSQITFTLFGVCGFVNMWIVIRRRKVIISAIRNVCDLALQLNPLFQIGSRRSKMEIVLLMTAVSIIMVIQVAYFFYQEWEKCLEILAFPLIEQSSYLSVYVWIIMFSIVMTYNIAGWTCYLLLLLCYNSYFTLGKVMNFYSKMVKGDLIRGNCTYKQLSRHISLFVDITQKVREIDQALGAIAFFLYVTVICNFFNTISVVLGNSKSYRTFVVHAYVMWQSVTALITILVLTYSGSLVQKASEDMKQDITECSDLVSKQSPSLKTMMNFTILLENVKESKIAVTGWDMFTIQKGFILNVAGLVMTYGVLMYQMDVLKTE</sequence>
<protein>
    <recommendedName>
        <fullName evidence="9">Gustatory receptor</fullName>
    </recommendedName>
</protein>
<reference evidence="7" key="1">
    <citation type="submission" date="2020-07" db="EMBL/GenBank/DDBJ databases">
        <title>Multicomponent nature underlies the extraordinary mechanical properties of spider dragline silk.</title>
        <authorList>
            <person name="Kono N."/>
            <person name="Nakamura H."/>
            <person name="Mori M."/>
            <person name="Yoshida Y."/>
            <person name="Ohtoshi R."/>
            <person name="Malay A.D."/>
            <person name="Moran D.A.P."/>
            <person name="Tomita M."/>
            <person name="Numata K."/>
            <person name="Arakawa K."/>
        </authorList>
    </citation>
    <scope>NUCLEOTIDE SEQUENCE</scope>
</reference>
<evidence type="ECO:0000256" key="3">
    <source>
        <dbReference type="ARBA" id="ARBA00022989"/>
    </source>
</evidence>
<evidence type="ECO:0000256" key="5">
    <source>
        <dbReference type="ARBA" id="ARBA00023170"/>
    </source>
</evidence>
<organism evidence="7 8">
    <name type="scientific">Trichonephila clavata</name>
    <name type="common">Joro spider</name>
    <name type="synonym">Nephila clavata</name>
    <dbReference type="NCBI Taxonomy" id="2740835"/>
    <lineage>
        <taxon>Eukaryota</taxon>
        <taxon>Metazoa</taxon>
        <taxon>Ecdysozoa</taxon>
        <taxon>Arthropoda</taxon>
        <taxon>Chelicerata</taxon>
        <taxon>Arachnida</taxon>
        <taxon>Araneae</taxon>
        <taxon>Araneomorphae</taxon>
        <taxon>Entelegynae</taxon>
        <taxon>Araneoidea</taxon>
        <taxon>Nephilidae</taxon>
        <taxon>Trichonephila</taxon>
    </lineage>
</organism>
<feature type="transmembrane region" description="Helical" evidence="6">
    <location>
        <begin position="266"/>
        <end position="288"/>
    </location>
</feature>
<proteinExistence type="predicted"/>
<evidence type="ECO:0008006" key="9">
    <source>
        <dbReference type="Google" id="ProtNLM"/>
    </source>
</evidence>
<keyword evidence="4 6" id="KW-0472">Membrane</keyword>
<comment type="caution">
    <text evidence="7">The sequence shown here is derived from an EMBL/GenBank/DDBJ whole genome shotgun (WGS) entry which is preliminary data.</text>
</comment>
<feature type="transmembrane region" description="Helical" evidence="6">
    <location>
        <begin position="228"/>
        <end position="246"/>
    </location>
</feature>
<dbReference type="PANTHER" id="PTHR21421">
    <property type="entry name" value="GUSTATORY RECEPTOR"/>
    <property type="match status" value="1"/>
</dbReference>
<feature type="transmembrane region" description="Helical" evidence="6">
    <location>
        <begin position="21"/>
        <end position="44"/>
    </location>
</feature>
<keyword evidence="8" id="KW-1185">Reference proteome</keyword>
<dbReference type="Proteomes" id="UP000887116">
    <property type="component" value="Unassembled WGS sequence"/>
</dbReference>
<feature type="transmembrane region" description="Helical" evidence="6">
    <location>
        <begin position="345"/>
        <end position="363"/>
    </location>
</feature>
<evidence type="ECO:0000313" key="7">
    <source>
        <dbReference type="EMBL" id="GFR04497.1"/>
    </source>
</evidence>
<name>A0A8X6LDH2_TRICU</name>
<keyword evidence="2 6" id="KW-0812">Transmembrane</keyword>
<dbReference type="AlphaFoldDB" id="A0A8X6LDH2"/>
<dbReference type="GO" id="GO:0051606">
    <property type="term" value="P:detection of stimulus"/>
    <property type="evidence" value="ECO:0007669"/>
    <property type="project" value="UniProtKB-ARBA"/>
</dbReference>
<comment type="subcellular location">
    <subcellularLocation>
        <location evidence="1">Membrane</location>
        <topology evidence="1">Multi-pass membrane protein</topology>
    </subcellularLocation>
</comment>
<dbReference type="GO" id="GO:0038023">
    <property type="term" value="F:signaling receptor activity"/>
    <property type="evidence" value="ECO:0007669"/>
    <property type="project" value="UniProtKB-ARBA"/>
</dbReference>
<feature type="transmembrane region" description="Helical" evidence="6">
    <location>
        <begin position="50"/>
        <end position="71"/>
    </location>
</feature>
<keyword evidence="3 6" id="KW-1133">Transmembrane helix</keyword>
<evidence type="ECO:0000256" key="1">
    <source>
        <dbReference type="ARBA" id="ARBA00004141"/>
    </source>
</evidence>
<feature type="transmembrane region" description="Helical" evidence="6">
    <location>
        <begin position="106"/>
        <end position="126"/>
    </location>
</feature>
<evidence type="ECO:0000313" key="8">
    <source>
        <dbReference type="Proteomes" id="UP000887116"/>
    </source>
</evidence>